<evidence type="ECO:0000256" key="5">
    <source>
        <dbReference type="RuleBase" id="RU367026"/>
    </source>
</evidence>
<dbReference type="Pfam" id="PF05529">
    <property type="entry name" value="Bap31"/>
    <property type="match status" value="1"/>
</dbReference>
<sequence>MVLFAALSFPLPGRAKKQVLKTLRTPFRSQQVQIAIKCILGFILVLFLDALNRVYRVGNELDMLSVSGDSATAGVAAAMGMGDRSEIQARRFYAQRNMYLCGFTLFLTLILTRTYALVFELISVKEELKATDGKSKLDSLDSADKDEVAKLQKELAEKTETIEILKSQAANLTEDYDAVTQEVKSRETK</sequence>
<evidence type="ECO:0000256" key="6">
    <source>
        <dbReference type="SAM" id="Coils"/>
    </source>
</evidence>
<keyword evidence="2 5" id="KW-0812">Transmembrane</keyword>
<dbReference type="STRING" id="1382522.W6MSB2"/>
<evidence type="ECO:0000256" key="3">
    <source>
        <dbReference type="ARBA" id="ARBA00022989"/>
    </source>
</evidence>
<keyword evidence="3 5" id="KW-1133">Transmembrane helix</keyword>
<comment type="function">
    <text evidence="5">May play a role in anterograde transport of membrane proteins from the endoplasmic reticulum to the Golgi.</text>
</comment>
<proteinExistence type="inferred from homology"/>
<dbReference type="GO" id="GO:0005789">
    <property type="term" value="C:endoplasmic reticulum membrane"/>
    <property type="evidence" value="ECO:0007669"/>
    <property type="project" value="UniProtKB-SubCell"/>
</dbReference>
<accession>W6MSB2</accession>
<organism evidence="8 9">
    <name type="scientific">Kuraishia capsulata CBS 1993</name>
    <dbReference type="NCBI Taxonomy" id="1382522"/>
    <lineage>
        <taxon>Eukaryota</taxon>
        <taxon>Fungi</taxon>
        <taxon>Dikarya</taxon>
        <taxon>Ascomycota</taxon>
        <taxon>Saccharomycotina</taxon>
        <taxon>Pichiomycetes</taxon>
        <taxon>Pichiales</taxon>
        <taxon>Pichiaceae</taxon>
        <taxon>Kuraishia</taxon>
    </lineage>
</organism>
<dbReference type="InterPro" id="IPR008417">
    <property type="entry name" value="BAP29/BAP31"/>
</dbReference>
<reference evidence="8" key="1">
    <citation type="submission" date="2013-12" db="EMBL/GenBank/DDBJ databases">
        <authorList>
            <person name="Genoscope - CEA"/>
        </authorList>
    </citation>
    <scope>NUCLEOTIDE SEQUENCE</scope>
    <source>
        <strain evidence="8">CBS 1993</strain>
    </source>
</reference>
<feature type="transmembrane region" description="Helical" evidence="5">
    <location>
        <begin position="98"/>
        <end position="118"/>
    </location>
</feature>
<comment type="subcellular location">
    <subcellularLocation>
        <location evidence="5">Endoplasmic reticulum membrane</location>
        <topology evidence="5">Multi-pass membrane protein</topology>
    </subcellularLocation>
    <subcellularLocation>
        <location evidence="1">Membrane</location>
        <topology evidence="1">Multi-pass membrane protein</topology>
    </subcellularLocation>
</comment>
<evidence type="ECO:0000313" key="8">
    <source>
        <dbReference type="EMBL" id="CDK24700.1"/>
    </source>
</evidence>
<evidence type="ECO:0000256" key="4">
    <source>
        <dbReference type="ARBA" id="ARBA00023136"/>
    </source>
</evidence>
<reference evidence="8" key="2">
    <citation type="submission" date="2014-02" db="EMBL/GenBank/DDBJ databases">
        <title>Complete DNA sequence of /Kuraishia capsulata/ illustrates novel genomic features among budding yeasts (/Saccharomycotina/).</title>
        <authorList>
            <person name="Morales L."/>
            <person name="Noel B."/>
            <person name="Porcel B."/>
            <person name="Marcet-Houben M."/>
            <person name="Hullo M-F."/>
            <person name="Sacerdot C."/>
            <person name="Tekaia F."/>
            <person name="Leh-Louis V."/>
            <person name="Despons L."/>
            <person name="Khanna V."/>
            <person name="Aury J-M."/>
            <person name="Barbe V."/>
            <person name="Couloux A."/>
            <person name="Labadie K."/>
            <person name="Pelletier E."/>
            <person name="Souciet J-L."/>
            <person name="Boekhout T."/>
            <person name="Gabaldon T."/>
            <person name="Wincker P."/>
            <person name="Dujon B."/>
        </authorList>
    </citation>
    <scope>NUCLEOTIDE SEQUENCE</scope>
    <source>
        <strain evidence="8">CBS 1993</strain>
    </source>
</reference>
<dbReference type="PANTHER" id="PTHR12701:SF20">
    <property type="entry name" value="ENDOPLASMIC RETICULUM TRANSMEMBRANE PROTEIN"/>
    <property type="match status" value="1"/>
</dbReference>
<comment type="similarity">
    <text evidence="5">Belongs to the BCAP29/BCAP31 family.</text>
</comment>
<protein>
    <recommendedName>
        <fullName evidence="5">Endoplasmic reticulum transmembrane protein</fullName>
    </recommendedName>
</protein>
<keyword evidence="6" id="KW-0175">Coiled coil</keyword>
<dbReference type="GO" id="GO:0070973">
    <property type="term" value="P:protein localization to endoplasmic reticulum exit site"/>
    <property type="evidence" value="ECO:0007669"/>
    <property type="project" value="UniProtKB-UniRule"/>
</dbReference>
<keyword evidence="5" id="KW-0256">Endoplasmic reticulum</keyword>
<dbReference type="GeneID" id="34518104"/>
<dbReference type="AlphaFoldDB" id="W6MSB2"/>
<evidence type="ECO:0000256" key="2">
    <source>
        <dbReference type="ARBA" id="ARBA00022692"/>
    </source>
</evidence>
<keyword evidence="4 5" id="KW-0472">Membrane</keyword>
<name>W6MSB2_9ASCO</name>
<dbReference type="GO" id="GO:0006886">
    <property type="term" value="P:intracellular protein transport"/>
    <property type="evidence" value="ECO:0007669"/>
    <property type="project" value="UniProtKB-UniRule"/>
</dbReference>
<feature type="domain" description="BAP29/BAP31 transmembrane" evidence="7">
    <location>
        <begin position="1"/>
        <end position="130"/>
    </location>
</feature>
<keyword evidence="5" id="KW-0931">ER-Golgi transport</keyword>
<dbReference type="HOGENOM" id="CLU_087648_0_1_1"/>
<evidence type="ECO:0000256" key="1">
    <source>
        <dbReference type="ARBA" id="ARBA00004141"/>
    </source>
</evidence>
<dbReference type="InterPro" id="IPR040463">
    <property type="entry name" value="BAP29/BAP31_N"/>
</dbReference>
<dbReference type="OrthoDB" id="435607at2759"/>
<dbReference type="GO" id="GO:0006888">
    <property type="term" value="P:endoplasmic reticulum to Golgi vesicle-mediated transport"/>
    <property type="evidence" value="ECO:0007669"/>
    <property type="project" value="UniProtKB-UniRule"/>
</dbReference>
<dbReference type="PANTHER" id="PTHR12701">
    <property type="entry name" value="BCR-ASSOCIATED PROTEIN, BAP"/>
    <property type="match status" value="1"/>
</dbReference>
<feature type="transmembrane region" description="Helical" evidence="5">
    <location>
        <begin position="31"/>
        <end position="51"/>
    </location>
</feature>
<feature type="coiled-coil region" evidence="6">
    <location>
        <begin position="148"/>
        <end position="182"/>
    </location>
</feature>
<dbReference type="EMBL" id="HG793125">
    <property type="protein sequence ID" value="CDK24700.1"/>
    <property type="molecule type" value="Genomic_DNA"/>
</dbReference>
<keyword evidence="5" id="KW-0813">Transport</keyword>
<evidence type="ECO:0000259" key="7">
    <source>
        <dbReference type="Pfam" id="PF05529"/>
    </source>
</evidence>
<dbReference type="RefSeq" id="XP_022456716.1">
    <property type="nucleotide sequence ID" value="XM_022605226.1"/>
</dbReference>
<keyword evidence="5" id="KW-0653">Protein transport</keyword>
<gene>
    <name evidence="8" type="ORF">KUCA_T00000666001</name>
</gene>
<keyword evidence="9" id="KW-1185">Reference proteome</keyword>
<evidence type="ECO:0000313" key="9">
    <source>
        <dbReference type="Proteomes" id="UP000019384"/>
    </source>
</evidence>
<dbReference type="Proteomes" id="UP000019384">
    <property type="component" value="Unassembled WGS sequence"/>
</dbReference>
<comment type="caution">
    <text evidence="5">Lacks conserved residue(s) required for the propagation of feature annotation.</text>
</comment>